<name>A0A9P3H5L1_9FUNG</name>
<evidence type="ECO:0000313" key="2">
    <source>
        <dbReference type="Proteomes" id="UP000827284"/>
    </source>
</evidence>
<dbReference type="Proteomes" id="UP000827284">
    <property type="component" value="Unassembled WGS sequence"/>
</dbReference>
<dbReference type="AlphaFoldDB" id="A0A9P3H5L1"/>
<evidence type="ECO:0000313" key="1">
    <source>
        <dbReference type="EMBL" id="GJJ70444.1"/>
    </source>
</evidence>
<organism evidence="1 2">
    <name type="scientific">Entomortierella parvispora</name>
    <dbReference type="NCBI Taxonomy" id="205924"/>
    <lineage>
        <taxon>Eukaryota</taxon>
        <taxon>Fungi</taxon>
        <taxon>Fungi incertae sedis</taxon>
        <taxon>Mucoromycota</taxon>
        <taxon>Mortierellomycotina</taxon>
        <taxon>Mortierellomycetes</taxon>
        <taxon>Mortierellales</taxon>
        <taxon>Mortierellaceae</taxon>
        <taxon>Entomortierella</taxon>
    </lineage>
</organism>
<keyword evidence="2" id="KW-1185">Reference proteome</keyword>
<gene>
    <name evidence="1" type="ORF">EMPS_02793</name>
</gene>
<protein>
    <submittedName>
        <fullName evidence="1">Uncharacterized protein</fullName>
    </submittedName>
</protein>
<reference evidence="1" key="2">
    <citation type="journal article" date="2022" name="Microbiol. Resour. Announc.">
        <title>Whole-Genome Sequence of Entomortierella parvispora E1425, a Mucoromycotan Fungus Associated with Burkholderiaceae-Related Endosymbiotic Bacteria.</title>
        <authorList>
            <person name="Herlambang A."/>
            <person name="Guo Y."/>
            <person name="Takashima Y."/>
            <person name="Narisawa K."/>
            <person name="Ohta H."/>
            <person name="Nishizawa T."/>
        </authorList>
    </citation>
    <scope>NUCLEOTIDE SEQUENCE</scope>
    <source>
        <strain evidence="1">E1425</strain>
    </source>
</reference>
<dbReference type="OrthoDB" id="2426854at2759"/>
<sequence length="889" mass="100849">MSSSSSSAPLDTGSDLLFHINAGRTRQSLRTLNNHLEESFQSFRGNWTPLLQVAQDPLSISKTKTTLKLCSKSQPPPNSGDYVQYYLRLYSVPRTVLLQYRDSYSADKEWAQAILDKSPDKTLLIPYVGMAYRSTAQGRAKDDQEDPKWSRLKNLLSLLPSRDRNPKKIYELHRHLVNQETDVRALSIYDEIEQNLIATVFPYCLNSASGGYFYRWTPSKDLESLLAKAAPLAVIKPVTSPAHTDLKNSIKEQQQFNHAVFSKLVDPKSLVTDTALDEIIGDTQNIQTCKDRGRVLSVLISKDIPLEAMKGGFAYNSLTAGRAPRAEHHIRSHLIPGLSIPRLDFWQFTEVHQDVAVAAALLCQNLQLLRPILAVSHSSKVANILQSDMLAQVTGASEVLSDINGTMLDDPDIIKSLRDDTFEWDELRHPAFMDVIGTLSIIRYGPGAQDYALHLPERDPGNIAYDPSLAPLYCELHYLCKAKYITACHAILDWKGLLGSLDDLKEIRQFIEDEWKKPGSAGSPSLHELFEEKRKEVAACQLALVSSRQYASKARNAEKEFHTKGYPLRDMTVALGAPVPDTMLQANVELVPSDLSPQFNARIEQWNEYRTFLKDRQDRGIYHLKSFCPSTVEACSTEHRDWFVKVPEGKYLSMSARSYGTQHFVNNPDALQDFITRNKRFGVERSGFSLDSIKCAVANMDQYCRDQYNTSYYFHATCRGCDREEIGGLETTHHCHETTGEKAKLIDICDLKPLYYAHNIFDLLSDKDHDHVTAAGGWKLEMASNIVVGCPWIPNRIKIMAAPSNDYTDDTSPEFLIIMALDRYLETHVRCSFKVDSDSRPNDTRWVNSYKIDFMIKYITHEWRSQWPIILAKCDSKKFNSLSFYVQID</sequence>
<proteinExistence type="predicted"/>
<dbReference type="EMBL" id="BQFW01000004">
    <property type="protein sequence ID" value="GJJ70444.1"/>
    <property type="molecule type" value="Genomic_DNA"/>
</dbReference>
<accession>A0A9P3H5L1</accession>
<comment type="caution">
    <text evidence="1">The sequence shown here is derived from an EMBL/GenBank/DDBJ whole genome shotgun (WGS) entry which is preliminary data.</text>
</comment>
<reference evidence="1" key="1">
    <citation type="submission" date="2021-11" db="EMBL/GenBank/DDBJ databases">
        <authorList>
            <person name="Herlambang A."/>
            <person name="Guo Y."/>
            <person name="Takashima Y."/>
            <person name="Nishizawa T."/>
        </authorList>
    </citation>
    <scope>NUCLEOTIDE SEQUENCE</scope>
    <source>
        <strain evidence="1">E1425</strain>
    </source>
</reference>